<keyword evidence="6 9" id="KW-0326">Glycosidase</keyword>
<keyword evidence="5 9" id="KW-0119">Carbohydrate metabolism</keyword>
<reference evidence="13 14" key="1">
    <citation type="journal article" date="2018" name="Proc. Natl. Acad. Sci. U.S.A.">
        <title>Draft genome sequence of Camellia sinensis var. sinensis provides insights into the evolution of the tea genome and tea quality.</title>
        <authorList>
            <person name="Wei C."/>
            <person name="Yang H."/>
            <person name="Wang S."/>
            <person name="Zhao J."/>
            <person name="Liu C."/>
            <person name="Gao L."/>
            <person name="Xia E."/>
            <person name="Lu Y."/>
            <person name="Tai Y."/>
            <person name="She G."/>
            <person name="Sun J."/>
            <person name="Cao H."/>
            <person name="Tong W."/>
            <person name="Gao Q."/>
            <person name="Li Y."/>
            <person name="Deng W."/>
            <person name="Jiang X."/>
            <person name="Wang W."/>
            <person name="Chen Q."/>
            <person name="Zhang S."/>
            <person name="Li H."/>
            <person name="Wu J."/>
            <person name="Wang P."/>
            <person name="Li P."/>
            <person name="Shi C."/>
            <person name="Zheng F."/>
            <person name="Jian J."/>
            <person name="Huang B."/>
            <person name="Shan D."/>
            <person name="Shi M."/>
            <person name="Fang C."/>
            <person name="Yue Y."/>
            <person name="Li F."/>
            <person name="Li D."/>
            <person name="Wei S."/>
            <person name="Han B."/>
            <person name="Jiang C."/>
            <person name="Yin Y."/>
            <person name="Xia T."/>
            <person name="Zhang Z."/>
            <person name="Bennetzen J.L."/>
            <person name="Zhao S."/>
            <person name="Wan X."/>
        </authorList>
    </citation>
    <scope>NUCLEOTIDE SEQUENCE [LARGE SCALE GENOMIC DNA]</scope>
    <source>
        <strain evidence="14">cv. Shuchazao</strain>
        <tissue evidence="13">Leaf</tissue>
    </source>
</reference>
<feature type="region of interest" description="Disordered" evidence="10">
    <location>
        <begin position="554"/>
        <end position="627"/>
    </location>
</feature>
<feature type="active site" description="Proton donor" evidence="8">
    <location>
        <position position="72"/>
    </location>
</feature>
<feature type="region of interest" description="Disordered" evidence="10">
    <location>
        <begin position="661"/>
        <end position="808"/>
    </location>
</feature>
<evidence type="ECO:0000313" key="13">
    <source>
        <dbReference type="EMBL" id="THG01391.1"/>
    </source>
</evidence>
<evidence type="ECO:0000256" key="1">
    <source>
        <dbReference type="ARBA" id="ARBA00000546"/>
    </source>
</evidence>
<evidence type="ECO:0000256" key="5">
    <source>
        <dbReference type="ARBA" id="ARBA00023277"/>
    </source>
</evidence>
<dbReference type="PROSITE" id="PS51444">
    <property type="entry name" value="FH2"/>
    <property type="match status" value="1"/>
</dbReference>
<comment type="catalytic activity">
    <reaction evidence="1 9">
        <text>Hydrolysis of (1-&gt;4)-alpha-D-glucosidic linkages in polysaccharides so as to remove successive maltose units from the non-reducing ends of the chains.</text>
        <dbReference type="EC" id="3.2.1.2"/>
    </reaction>
</comment>
<feature type="domain" description="FH2" evidence="12">
    <location>
        <begin position="800"/>
        <end position="837"/>
    </location>
</feature>
<dbReference type="SUPFAM" id="SSF51445">
    <property type="entry name" value="(Trans)glycosidases"/>
    <property type="match status" value="1"/>
</dbReference>
<feature type="compositionally biased region" description="Pro residues" evidence="10">
    <location>
        <begin position="738"/>
        <end position="783"/>
    </location>
</feature>
<proteinExistence type="inferred from homology"/>
<feature type="transmembrane region" description="Helical" evidence="11">
    <location>
        <begin position="632"/>
        <end position="656"/>
    </location>
</feature>
<feature type="compositionally biased region" description="Low complexity" evidence="10">
    <location>
        <begin position="565"/>
        <end position="580"/>
    </location>
</feature>
<keyword evidence="11" id="KW-0812">Transmembrane</keyword>
<evidence type="ECO:0000256" key="3">
    <source>
        <dbReference type="ARBA" id="ARBA00012594"/>
    </source>
</evidence>
<dbReference type="PROSITE" id="PS00679">
    <property type="entry name" value="BETA_AMYLASE_2"/>
    <property type="match status" value="1"/>
</dbReference>
<dbReference type="SUPFAM" id="SSF101447">
    <property type="entry name" value="Formin homology 2 domain (FH2 domain)"/>
    <property type="match status" value="1"/>
</dbReference>
<evidence type="ECO:0000256" key="4">
    <source>
        <dbReference type="ARBA" id="ARBA00022801"/>
    </source>
</evidence>
<dbReference type="Pfam" id="PF01373">
    <property type="entry name" value="Glyco_hydro_14"/>
    <property type="match status" value="1"/>
</dbReference>
<evidence type="ECO:0000256" key="7">
    <source>
        <dbReference type="ARBA" id="ARBA00023326"/>
    </source>
</evidence>
<protein>
    <recommendedName>
        <fullName evidence="3 9">Beta-amylase</fullName>
        <ecNumber evidence="3 9">3.2.1.2</ecNumber>
    </recommendedName>
</protein>
<feature type="compositionally biased region" description="Polar residues" evidence="10">
    <location>
        <begin position="683"/>
        <end position="711"/>
    </location>
</feature>
<name>A0A4S4DF95_CAMSN</name>
<dbReference type="InterPro" id="IPR001554">
    <property type="entry name" value="Glyco_hydro_14"/>
</dbReference>
<dbReference type="InterPro" id="IPR001371">
    <property type="entry name" value="Glyco_hydro_14B_pln"/>
</dbReference>
<dbReference type="PRINTS" id="PR00842">
    <property type="entry name" value="GLHYDLASE14B"/>
</dbReference>
<comment type="caution">
    <text evidence="13">The sequence shown here is derived from an EMBL/GenBank/DDBJ whole genome shotgun (WGS) entry which is preliminary data.</text>
</comment>
<gene>
    <name evidence="13" type="ORF">TEA_013429</name>
</gene>
<dbReference type="Proteomes" id="UP000306102">
    <property type="component" value="Unassembled WGS sequence"/>
</dbReference>
<dbReference type="EC" id="3.2.1.2" evidence="3 9"/>
<dbReference type="InterPro" id="IPR017853">
    <property type="entry name" value="GH"/>
</dbReference>
<evidence type="ECO:0000256" key="9">
    <source>
        <dbReference type="RuleBase" id="RU000509"/>
    </source>
</evidence>
<accession>A0A4S4DF95</accession>
<feature type="compositionally biased region" description="Basic residues" evidence="10">
    <location>
        <begin position="601"/>
        <end position="624"/>
    </location>
</feature>
<keyword evidence="11" id="KW-0472">Membrane</keyword>
<dbReference type="GO" id="GO:0016161">
    <property type="term" value="F:beta-amylase activity"/>
    <property type="evidence" value="ECO:0007669"/>
    <property type="project" value="UniProtKB-EC"/>
</dbReference>
<evidence type="ECO:0000256" key="2">
    <source>
        <dbReference type="ARBA" id="ARBA00005652"/>
    </source>
</evidence>
<comment type="similarity">
    <text evidence="2 9">Belongs to the glycosyl hydrolase 14 family.</text>
</comment>
<evidence type="ECO:0000259" key="12">
    <source>
        <dbReference type="PROSITE" id="PS51444"/>
    </source>
</evidence>
<keyword evidence="11" id="KW-1133">Transmembrane helix</keyword>
<feature type="active site" description="Proton acceptor" evidence="8">
    <location>
        <position position="266"/>
    </location>
</feature>
<dbReference type="STRING" id="542762.A0A4S4DF95"/>
<keyword evidence="14" id="KW-1185">Reference proteome</keyword>
<evidence type="ECO:0000313" key="14">
    <source>
        <dbReference type="Proteomes" id="UP000306102"/>
    </source>
</evidence>
<sequence>MTMFRGFSLVWFPQPPHWFISTLTTRPTRRSVAHVPRRIYSDYMKSFRENMSDFLEAGLIIDIEVGLGPAGELRYPSYPQNQGWVFPGIGEFQCYDKYLKAEFKEAATNAGHPEWNVPHNAGEYNDTPESTEFFKPNGTYITEEGKFFLTWYSDKLLSHGDQILDEANKAFLGCKVKLAAKVSGIHWWYKDDSHAAELTSGFYNLNDRDGYRPIARMISRHYAILNFTCLEMRDSEQSADAKRGTSKLAQQVLSGGWRENIEVAGENALPRYDRTAYNQILLNARPNGVNRDGNPNLRMYAVTYLRLSDNLLDWKNFKIFKTFVKKMHADQDFCEDPRKYNNHVGPLERSKPRIPIEDLLEATEPMEPYPFDKETDMSVGGALADLLDNLIAKITSIFNFFKVVSDGVCCDFYIGISNTECNRKILGTLFGNGVPWDSQELDQDTAEQLWTHCRKGMEDSTKSIQDFDFYFLHATIDSYNKINSDAVLLTKRKLQKAITDLPPQAKQTLLDCLETKKFPFHTSGNEANSGTWFDKCLELLFGWSDVSRRSNKSHDHIAESPAPTPSFSEPVSSPSSIPQPHANDPVLFRRRNLKVSPPPPKVKKPPPRKVKKPPPSKVKKRTPKKKNDNQKYTIIAIAATAAAILVLVSLLLCCCLKGKSKRVDPRDEQRDDKPLLNCCLSDMSGSSQKSRSVGNSSNKDFKTSSLNNLSNDGHGCSMVQAQSSEATGGAPGTNHPTLPLPPGRTAPPPPGPPPPPKPPAPRAPPPPRVVRPPPVPLAKPSPLGPHHRGHSSSGGGDDLTGESESQKTKLKPFFWDKVLANPDQSMVWHELKTGSFQ</sequence>
<dbReference type="AlphaFoldDB" id="A0A4S4DF95"/>
<evidence type="ECO:0000256" key="8">
    <source>
        <dbReference type="PIRSR" id="PIRSR601554-1"/>
    </source>
</evidence>
<evidence type="ECO:0000256" key="10">
    <source>
        <dbReference type="SAM" id="MobiDB-lite"/>
    </source>
</evidence>
<dbReference type="GO" id="GO:0000272">
    <property type="term" value="P:polysaccharide catabolic process"/>
    <property type="evidence" value="ECO:0007669"/>
    <property type="project" value="UniProtKB-KW"/>
</dbReference>
<dbReference type="PANTHER" id="PTHR31352">
    <property type="entry name" value="BETA-AMYLASE 1, CHLOROPLASTIC"/>
    <property type="match status" value="1"/>
</dbReference>
<evidence type="ECO:0000256" key="6">
    <source>
        <dbReference type="ARBA" id="ARBA00023295"/>
    </source>
</evidence>
<evidence type="ECO:0000256" key="11">
    <source>
        <dbReference type="SAM" id="Phobius"/>
    </source>
</evidence>
<dbReference type="PANTHER" id="PTHR31352:SF40">
    <property type="entry name" value="BETA-AMYLASE 6"/>
    <property type="match status" value="1"/>
</dbReference>
<dbReference type="InterPro" id="IPR018238">
    <property type="entry name" value="Glyco_hydro_14_CS"/>
</dbReference>
<dbReference type="EMBL" id="SDRB02011425">
    <property type="protein sequence ID" value="THG01391.1"/>
    <property type="molecule type" value="Genomic_DNA"/>
</dbReference>
<keyword evidence="4 9" id="KW-0378">Hydrolase</keyword>
<dbReference type="InterPro" id="IPR015425">
    <property type="entry name" value="FH2_Formin"/>
</dbReference>
<dbReference type="PRINTS" id="PR00750">
    <property type="entry name" value="BETAAMYLASE"/>
</dbReference>
<keyword evidence="7 9" id="KW-0624">Polysaccharide degradation</keyword>
<dbReference type="Gene3D" id="3.20.20.80">
    <property type="entry name" value="Glycosidases"/>
    <property type="match status" value="1"/>
</dbReference>
<feature type="compositionally biased region" description="Basic and acidic residues" evidence="10">
    <location>
        <begin position="661"/>
        <end position="674"/>
    </location>
</feature>
<organism evidence="13 14">
    <name type="scientific">Camellia sinensis var. sinensis</name>
    <name type="common">China tea</name>
    <dbReference type="NCBI Taxonomy" id="542762"/>
    <lineage>
        <taxon>Eukaryota</taxon>
        <taxon>Viridiplantae</taxon>
        <taxon>Streptophyta</taxon>
        <taxon>Embryophyta</taxon>
        <taxon>Tracheophyta</taxon>
        <taxon>Spermatophyta</taxon>
        <taxon>Magnoliopsida</taxon>
        <taxon>eudicotyledons</taxon>
        <taxon>Gunneridae</taxon>
        <taxon>Pentapetalae</taxon>
        <taxon>asterids</taxon>
        <taxon>Ericales</taxon>
        <taxon>Theaceae</taxon>
        <taxon>Camellia</taxon>
    </lineage>
</organism>